<feature type="repeat" description="CHCR" evidence="5">
    <location>
        <begin position="596"/>
        <end position="768"/>
    </location>
</feature>
<dbReference type="GO" id="GO:0016020">
    <property type="term" value="C:membrane"/>
    <property type="evidence" value="ECO:0007669"/>
    <property type="project" value="TreeGrafter"/>
</dbReference>
<dbReference type="InterPro" id="IPR001180">
    <property type="entry name" value="CNH_dom"/>
</dbReference>
<evidence type="ECO:0000256" key="5">
    <source>
        <dbReference type="PROSITE-ProRule" id="PRU01006"/>
    </source>
</evidence>
<dbReference type="SUPFAM" id="SSF50978">
    <property type="entry name" value="WD40 repeat-like"/>
    <property type="match status" value="1"/>
</dbReference>
<evidence type="ECO:0000256" key="4">
    <source>
        <dbReference type="ARBA" id="ARBA00022927"/>
    </source>
</evidence>
<proteinExistence type="predicted"/>
<evidence type="ECO:0000259" key="7">
    <source>
        <dbReference type="PROSITE" id="PS50219"/>
    </source>
</evidence>
<dbReference type="InterPro" id="IPR032914">
    <property type="entry name" value="Vam6/VPS39/TRAP1"/>
</dbReference>
<comment type="caution">
    <text evidence="8">The sequence shown here is derived from an EMBL/GenBank/DDBJ whole genome shotgun (WGS) entry which is preliminary data.</text>
</comment>
<feature type="domain" description="CNH" evidence="7">
    <location>
        <begin position="15"/>
        <end position="270"/>
    </location>
</feature>
<dbReference type="GO" id="GO:0006886">
    <property type="term" value="P:intracellular protein transport"/>
    <property type="evidence" value="ECO:0007669"/>
    <property type="project" value="UniProtKB-UniRule"/>
</dbReference>
<name>A0AAV7Y298_9EUKA</name>
<dbReference type="GO" id="GO:0005737">
    <property type="term" value="C:cytoplasm"/>
    <property type="evidence" value="ECO:0007669"/>
    <property type="project" value="UniProtKB-SubCell"/>
</dbReference>
<dbReference type="InterPro" id="IPR000547">
    <property type="entry name" value="Clathrin_H-chain/VPS_repeat"/>
</dbReference>
<dbReference type="Pfam" id="PF00780">
    <property type="entry name" value="CNH"/>
    <property type="match status" value="1"/>
</dbReference>
<evidence type="ECO:0000256" key="3">
    <source>
        <dbReference type="ARBA" id="ARBA00022490"/>
    </source>
</evidence>
<accession>A0AAV7Y298</accession>
<dbReference type="Pfam" id="PF10366">
    <property type="entry name" value="Vps39_1"/>
    <property type="match status" value="1"/>
</dbReference>
<feature type="region of interest" description="Disordered" evidence="6">
    <location>
        <begin position="504"/>
        <end position="549"/>
    </location>
</feature>
<reference evidence="8" key="1">
    <citation type="submission" date="2022-08" db="EMBL/GenBank/DDBJ databases">
        <title>Novel sulphate-reducing endosymbionts in the free-living metamonad Anaeramoeba.</title>
        <authorList>
            <person name="Jerlstrom-Hultqvist J."/>
            <person name="Cepicka I."/>
            <person name="Gallot-Lavallee L."/>
            <person name="Salas-Leiva D."/>
            <person name="Curtis B.A."/>
            <person name="Zahonova K."/>
            <person name="Pipaliya S."/>
            <person name="Dacks J."/>
            <person name="Roger A.J."/>
        </authorList>
    </citation>
    <scope>NUCLEOTIDE SEQUENCE</scope>
    <source>
        <strain evidence="8">Busselton2</strain>
    </source>
</reference>
<dbReference type="InterPro" id="IPR036322">
    <property type="entry name" value="WD40_repeat_dom_sf"/>
</dbReference>
<organism evidence="8 9">
    <name type="scientific">Anaeramoeba flamelloides</name>
    <dbReference type="NCBI Taxonomy" id="1746091"/>
    <lineage>
        <taxon>Eukaryota</taxon>
        <taxon>Metamonada</taxon>
        <taxon>Anaeramoebidae</taxon>
        <taxon>Anaeramoeba</taxon>
    </lineage>
</organism>
<dbReference type="PROSITE" id="PS50236">
    <property type="entry name" value="CHCR"/>
    <property type="match status" value="1"/>
</dbReference>
<dbReference type="EMBL" id="JANTQA010000075">
    <property type="protein sequence ID" value="KAJ3423863.1"/>
    <property type="molecule type" value="Genomic_DNA"/>
</dbReference>
<dbReference type="InterPro" id="IPR019452">
    <property type="entry name" value="VPS39/TGF_beta_rcpt-assoc_1"/>
</dbReference>
<keyword evidence="2" id="KW-0813">Transport</keyword>
<evidence type="ECO:0000313" key="9">
    <source>
        <dbReference type="Proteomes" id="UP001146793"/>
    </source>
</evidence>
<dbReference type="Proteomes" id="UP001146793">
    <property type="component" value="Unassembled WGS sequence"/>
</dbReference>
<dbReference type="PANTHER" id="PTHR12894">
    <property type="entry name" value="CNH DOMAIN CONTAINING"/>
    <property type="match status" value="1"/>
</dbReference>
<evidence type="ECO:0000256" key="6">
    <source>
        <dbReference type="SAM" id="MobiDB-lite"/>
    </source>
</evidence>
<comment type="subcellular location">
    <subcellularLocation>
        <location evidence="1">Cytoplasm</location>
    </subcellularLocation>
</comment>
<keyword evidence="3" id="KW-0963">Cytoplasm</keyword>
<evidence type="ECO:0000313" key="8">
    <source>
        <dbReference type="EMBL" id="KAJ3423863.1"/>
    </source>
</evidence>
<dbReference type="GO" id="GO:0034058">
    <property type="term" value="P:endosomal vesicle fusion"/>
    <property type="evidence" value="ECO:0007669"/>
    <property type="project" value="TreeGrafter"/>
</dbReference>
<dbReference type="PROSITE" id="PS50219">
    <property type="entry name" value="CNH"/>
    <property type="match status" value="1"/>
</dbReference>
<sequence>MNSVLHLARITIDFPQNVNCVCLTKNQEMIIGTTSGELMLFEIKKENNTPKATLKTKVIHDKKKIEKIYIFCGNLLVFCQKTLKYVSLPNFKPICVLGKPKKVQSFLINQKNGRMIFMKSGSEFSVLEWNKKNKQFSLIKNLVLVPFIDAVWYGDTLIFKPKSQALQRISIKKPNITSLEIKGNIKLLSIGSNKFFVVSKTRKITSYQLTQKSKKEVQFGSFPNTLVYFKPYIVCVHSQTISIHTTYNFEEVQVTNFTDAQFICHNSKKILILTSQECYFFEPVSNDKIIVQMVDNKLYTQAIEFYNTNYNKSSKSYQRKLSKLHNKIGFRCLKDLKFGDAFESFKQGSINAIELIDMDDDLRLVNEQKLRNPLSSKGIRIQNILESSQFFEKKNQNENYVEQEVKRYRYFLMKYLEKRKNENIDEKEQIEIDSTLIKLYALFKKNSKFGQIIKSEHKGDSESIEKFLTKNDLIIKLCVFYSENNNIEKSLKIISQLIKQDKEKEKEKENEKEKGGVNSIKKEKENEKENKGEKDSKSSIGNEGKKDLKKKEKGLTKNEMLLVELLKENVQDQTLIFAYSRQILGSVPKFAIKIFFQKRDPPLDPNEVCEFLETIDQKLKIKYLENLVNIQQIEIGKYHTQLAKYYIKKIQKENPFNNLESTIMSQNQTEYGILKKITRKLKELIKQSEYYDSQSILDEIGDSPLWEIKVQLLKRLERHRDALSLLVYRIEEPKLIYQYCDSIPQENRESIILDLLYVTLHPINNGNVRLGETIFYLRKYSKRLNPLKVLDLIGDNGLLSTFKEFLNISISRSIHNSSGKLIDLNLKKNNLLQLKKKLTVINSQYFVLDKKVNCKLCDKKIGNVVFIRNVDGNLFHHECFKKFQYSQSVIQPENDLEN</sequence>
<dbReference type="GO" id="GO:0006914">
    <property type="term" value="P:autophagy"/>
    <property type="evidence" value="ECO:0007669"/>
    <property type="project" value="TreeGrafter"/>
</dbReference>
<dbReference type="AlphaFoldDB" id="A0AAV7Y298"/>
<evidence type="ECO:0000256" key="1">
    <source>
        <dbReference type="ARBA" id="ARBA00004496"/>
    </source>
</evidence>
<keyword evidence="4" id="KW-0653">Protein transport</keyword>
<evidence type="ECO:0000256" key="2">
    <source>
        <dbReference type="ARBA" id="ARBA00022448"/>
    </source>
</evidence>
<protein>
    <submittedName>
        <fullName evidence="8">Cnh domain containing</fullName>
    </submittedName>
</protein>
<gene>
    <name evidence="8" type="ORF">M0812_29494</name>
</gene>
<dbReference type="PANTHER" id="PTHR12894:SF27">
    <property type="entry name" value="TRANSFORMING GROWTH FACTOR-BETA RECEPTOR-ASSOCIATED PROTEIN 1"/>
    <property type="match status" value="1"/>
</dbReference>